<reference evidence="3 4" key="1">
    <citation type="submission" date="2017-06" db="EMBL/GenBank/DDBJ databases">
        <title>Novel microbial phyla capable of carbon fixation and sulfur reduction in deep-sea sediments.</title>
        <authorList>
            <person name="Huang J."/>
            <person name="Baker B."/>
            <person name="Wang Y."/>
        </authorList>
    </citation>
    <scope>NUCLEOTIDE SEQUENCE [LARGE SCALE GENOMIC DNA]</scope>
    <source>
        <strain evidence="3">B3_TA06</strain>
    </source>
</reference>
<evidence type="ECO:0000259" key="2">
    <source>
        <dbReference type="Pfam" id="PF08308"/>
    </source>
</evidence>
<dbReference type="Pfam" id="PF08308">
    <property type="entry name" value="PEGA"/>
    <property type="match status" value="5"/>
</dbReference>
<dbReference type="InterPro" id="IPR013784">
    <property type="entry name" value="Carb-bd-like_fold"/>
</dbReference>
<dbReference type="InterPro" id="IPR013229">
    <property type="entry name" value="PEGA"/>
</dbReference>
<sequence>MMEKLRVWLLVGLTVGLVVCEKPLDIGWIAVNSTPAGASVLLDGRLTGQKTNCLLEDVAVGSHTVSITLEGYIQHTQTVEIEGGDTVTVNASLQVVPGALQVNSTPPGAQIWLDDENTGEVTNHLFTGVRPGSHKVKLVLGGFFDWERTVEVKSKDTTIVEANLAEAGALQVNSTPEEAQIWLDGENTGQVTDHLFDPLATGSYRVKLVKEGYFDWEDTVEVVAGQTTTVNATLIQWGNLQVNSTPQGAAIWLDGSNTGEVTDHLFERMMPGSYVVRLVLAGYTDWVDTVEVVGGQTTTIDANLSSATGNLQVNSTPTSAEIWLDGSNTDQLTNHLFEDVSPGSHIVKLTKEGYKDWVDTVEVTAGETTTIDATLEEIVIEEVELAYDDGTPTGGYFWPGAGYVSAVRMTPPAGTWKLKTARYYFTKVKGPVKVRVLDDAGGTPGSDLISGFNINPSTEWYDVDLESYNIMVSGDFYVGIEYLSTSDSTAYGYDPVNNGRAWDYYPPPDDVWERWNETYFMRAVVQSQSGMEVILDSRWNKPAAPASPVREDLLPVIERPTQGSGNS</sequence>
<feature type="domain" description="PEGA" evidence="2">
    <location>
        <begin position="309"/>
        <end position="377"/>
    </location>
</feature>
<dbReference type="PANTHER" id="PTHR36194">
    <property type="entry name" value="S-LAYER-LIKE PROTEIN"/>
    <property type="match status" value="1"/>
</dbReference>
<evidence type="ECO:0000313" key="4">
    <source>
        <dbReference type="Proteomes" id="UP000317778"/>
    </source>
</evidence>
<feature type="domain" description="PEGA" evidence="2">
    <location>
        <begin position="168"/>
        <end position="234"/>
    </location>
</feature>
<comment type="caution">
    <text evidence="3">The sequence shown here is derived from an EMBL/GenBank/DDBJ whole genome shotgun (WGS) entry which is preliminary data.</text>
</comment>
<accession>A0A532V699</accession>
<evidence type="ECO:0000313" key="3">
    <source>
        <dbReference type="EMBL" id="TKJ42726.1"/>
    </source>
</evidence>
<feature type="domain" description="PEGA" evidence="2">
    <location>
        <begin position="237"/>
        <end position="305"/>
    </location>
</feature>
<protein>
    <recommendedName>
        <fullName evidence="2">PEGA domain-containing protein</fullName>
    </recommendedName>
</protein>
<feature type="domain" description="PEGA" evidence="2">
    <location>
        <begin position="29"/>
        <end position="94"/>
    </location>
</feature>
<feature type="region of interest" description="Disordered" evidence="1">
    <location>
        <begin position="544"/>
        <end position="567"/>
    </location>
</feature>
<dbReference type="SUPFAM" id="SSF49452">
    <property type="entry name" value="Starch-binding domain-like"/>
    <property type="match status" value="3"/>
</dbReference>
<dbReference type="Gene3D" id="2.60.40.1120">
    <property type="entry name" value="Carboxypeptidase-like, regulatory domain"/>
    <property type="match status" value="2"/>
</dbReference>
<organism evidence="3 4">
    <name type="scientific">candidate division TA06 bacterium B3_TA06</name>
    <dbReference type="NCBI Taxonomy" id="2012487"/>
    <lineage>
        <taxon>Bacteria</taxon>
        <taxon>Bacteria division TA06</taxon>
    </lineage>
</organism>
<dbReference type="EMBL" id="NJBO01000009">
    <property type="protein sequence ID" value="TKJ42726.1"/>
    <property type="molecule type" value="Genomic_DNA"/>
</dbReference>
<gene>
    <name evidence="3" type="ORF">CEE36_06490</name>
</gene>
<proteinExistence type="predicted"/>
<feature type="domain" description="PEGA" evidence="2">
    <location>
        <begin position="99"/>
        <end position="165"/>
    </location>
</feature>
<evidence type="ECO:0000256" key="1">
    <source>
        <dbReference type="SAM" id="MobiDB-lite"/>
    </source>
</evidence>
<dbReference type="PANTHER" id="PTHR36194:SF1">
    <property type="entry name" value="S-LAYER-LIKE PROTEIN"/>
    <property type="match status" value="1"/>
</dbReference>
<dbReference type="GO" id="GO:0030246">
    <property type="term" value="F:carbohydrate binding"/>
    <property type="evidence" value="ECO:0007669"/>
    <property type="project" value="InterPro"/>
</dbReference>
<name>A0A532V699_UNCT6</name>
<dbReference type="AlphaFoldDB" id="A0A532V699"/>
<dbReference type="Proteomes" id="UP000317778">
    <property type="component" value="Unassembled WGS sequence"/>
</dbReference>